<feature type="compositionally biased region" description="Polar residues" evidence="3">
    <location>
        <begin position="617"/>
        <end position="629"/>
    </location>
</feature>
<protein>
    <recommendedName>
        <fullName evidence="5">GW domain-containing protein</fullName>
    </recommendedName>
</protein>
<evidence type="ECO:0000256" key="3">
    <source>
        <dbReference type="SAM" id="MobiDB-lite"/>
    </source>
</evidence>
<dbReference type="AlphaFoldDB" id="A0A242CIZ1"/>
<accession>A0A242CIZ1</accession>
<feature type="compositionally biased region" description="Low complexity" evidence="3">
    <location>
        <begin position="49"/>
        <end position="74"/>
    </location>
</feature>
<dbReference type="InterPro" id="IPR017853">
    <property type="entry name" value="GH"/>
</dbReference>
<dbReference type="OrthoDB" id="2173042at2"/>
<dbReference type="Proteomes" id="UP000195139">
    <property type="component" value="Unassembled WGS sequence"/>
</dbReference>
<dbReference type="GO" id="GO:0003796">
    <property type="term" value="F:lysozyme activity"/>
    <property type="evidence" value="ECO:0007669"/>
    <property type="project" value="InterPro"/>
</dbReference>
<evidence type="ECO:0000256" key="4">
    <source>
        <dbReference type="SAM" id="SignalP"/>
    </source>
</evidence>
<dbReference type="Pfam" id="PF01183">
    <property type="entry name" value="Glyco_hydro_25"/>
    <property type="match status" value="1"/>
</dbReference>
<dbReference type="STRING" id="1834181.A5880_000433"/>
<evidence type="ECO:0000259" key="5">
    <source>
        <dbReference type="PROSITE" id="PS51780"/>
    </source>
</evidence>
<dbReference type="InterPro" id="IPR002053">
    <property type="entry name" value="Glyco_hydro_25"/>
</dbReference>
<dbReference type="GO" id="GO:0016998">
    <property type="term" value="P:cell wall macromolecule catabolic process"/>
    <property type="evidence" value="ECO:0007669"/>
    <property type="project" value="InterPro"/>
</dbReference>
<dbReference type="SUPFAM" id="SSF82057">
    <property type="entry name" value="Prokaryotic SH3-related domain"/>
    <property type="match status" value="6"/>
</dbReference>
<keyword evidence="8" id="KW-1185">Reference proteome</keyword>
<dbReference type="GO" id="GO:0009253">
    <property type="term" value="P:peptidoglycan catabolic process"/>
    <property type="evidence" value="ECO:0007669"/>
    <property type="project" value="InterPro"/>
</dbReference>
<dbReference type="PROSITE" id="PS51904">
    <property type="entry name" value="GLYCOSYL_HYDROL_F25_2"/>
    <property type="match status" value="1"/>
</dbReference>
<dbReference type="InterPro" id="IPR038200">
    <property type="entry name" value="GW_dom_sf"/>
</dbReference>
<sequence length="843" mass="93901">MKKIYIIGMLSFSGLFLSGFTTISSETTTQSVKETEGTLSSEKVEESSSEQQSSESNSTSVETEDSTVSTSSLDSSEDTSDEKIITEEVNKPMGTYAKGNGQMRSRRSTYREDVISATEVGRPPKSFIDISSWNGAISAQEYGIMKGFGISGVVVKLTEYTNYKNPERFTQIKNARAQGLKVSVYHYSHFRTKAEAVAEARYFANAATEMGLSRDTIMVNDAEEPAMNNGQATENSLAFEQELKSRGFNNVIHYSMGSWFTGASPVLNPAILGRQNIWVANYPYNPVGDNLLYKAEGYSAWQWSSALVFPNISIGVGVFDINTDYAGRFTGGKVYDTILEQNAYTYSARVVQSNEAKVHGIYDDVNNTRPGIKMLGTGERFSGQKVTILASARTNRSTYLKFYVNGMTAWMDSRAFKSELDTSIIEPTDFMADIKSVSEASKHGLYTEPNNTSEKNLKLGTGLLYANQSVRIINIAKISTGVTAYQFTLNGQIIGWMDSRAFKEYDKILEQNQYTYMARILPEDQSKIHGVYDGINNTGPGIKHLAMGNRFANQRVTILSSARTTRSTYLKFSVNGTIAWMDRRAFKSELDSVTFKKEQFTTSIKPVSESSKHGLYTNPNNTSEQTLKLGTGSSYANRTVEVVNSAKISTGVMAYQFSRNGQVVGWLDSRAFKEYDKILEQNQYTYMARVLPENQSKIHGVYDDINNTRPEIKLLGMANKFANQKVTILASARTNRSTYLKFSFNGTIAWMDARAVRPELDKVVIEKEKITTSIKSVSESNKHGLYTQPNNTSLKNEKLGLGSKYAGQKVEVIQKGKISNGVLVYQFKLDNQLIGWLDSRAFN</sequence>
<dbReference type="GO" id="GO:0016052">
    <property type="term" value="P:carbohydrate catabolic process"/>
    <property type="evidence" value="ECO:0007669"/>
    <property type="project" value="TreeGrafter"/>
</dbReference>
<reference evidence="6 8" key="2">
    <citation type="submission" date="2018-07" db="EMBL/GenBank/DDBJ databases">
        <title>The Genome Sequence of Enterococcus sp. DIV0659b.</title>
        <authorList>
            <consortium name="The Broad Institute Genomics Platform"/>
            <consortium name="The Broad Institute Genomic Center for Infectious Diseases"/>
            <person name="Earl A."/>
            <person name="Manson A."/>
            <person name="Schwartman J."/>
            <person name="Gilmore M."/>
            <person name="Abouelleil A."/>
            <person name="Cao P."/>
            <person name="Chapman S."/>
            <person name="Cusick C."/>
            <person name="Shea T."/>
            <person name="Young S."/>
            <person name="Neafsey D."/>
            <person name="Nusbaum C."/>
            <person name="Birren B."/>
        </authorList>
    </citation>
    <scope>NUCLEOTIDE SEQUENCE [LARGE SCALE GENOMIC DNA]</scope>
    <source>
        <strain evidence="6 8">4G2_DIV0659</strain>
    </source>
</reference>
<dbReference type="EMBL" id="NGLE02000001">
    <property type="protein sequence ID" value="MEI5994943.1"/>
    <property type="molecule type" value="Genomic_DNA"/>
</dbReference>
<feature type="domain" description="GW" evidence="5">
    <location>
        <begin position="340"/>
        <end position="421"/>
    </location>
</feature>
<dbReference type="PANTHER" id="PTHR34135:SF2">
    <property type="entry name" value="LYSOZYME"/>
    <property type="match status" value="1"/>
</dbReference>
<dbReference type="Gene3D" id="2.30.30.170">
    <property type="match status" value="6"/>
</dbReference>
<feature type="region of interest" description="Disordered" evidence="3">
    <location>
        <begin position="609"/>
        <end position="629"/>
    </location>
</feature>
<dbReference type="PROSITE" id="PS51780">
    <property type="entry name" value="GW"/>
    <property type="match status" value="5"/>
</dbReference>
<feature type="compositionally biased region" description="Basic and acidic residues" evidence="3">
    <location>
        <begin position="81"/>
        <end position="90"/>
    </location>
</feature>
<gene>
    <name evidence="7" type="ORF">A5880_000433</name>
    <name evidence="6" type="ORF">A5880_002531</name>
</gene>
<feature type="domain" description="GW" evidence="5">
    <location>
        <begin position="594"/>
        <end position="677"/>
    </location>
</feature>
<dbReference type="Pfam" id="PF13457">
    <property type="entry name" value="GW"/>
    <property type="match status" value="6"/>
</dbReference>
<evidence type="ECO:0000313" key="6">
    <source>
        <dbReference type="EMBL" id="MEI5994943.1"/>
    </source>
</evidence>
<evidence type="ECO:0000313" key="8">
    <source>
        <dbReference type="Proteomes" id="UP000195139"/>
    </source>
</evidence>
<feature type="domain" description="GW" evidence="5">
    <location>
        <begin position="426"/>
        <end position="507"/>
    </location>
</feature>
<dbReference type="EMBL" id="NGLE01000001">
    <property type="protein sequence ID" value="OTO09752.1"/>
    <property type="molecule type" value="Genomic_DNA"/>
</dbReference>
<proteinExistence type="inferred from homology"/>
<dbReference type="RefSeq" id="WP_086329376.1">
    <property type="nucleotide sequence ID" value="NZ_NGLE02000001.1"/>
</dbReference>
<evidence type="ECO:0000313" key="7">
    <source>
        <dbReference type="EMBL" id="OTO09752.1"/>
    </source>
</evidence>
<feature type="signal peptide" evidence="4">
    <location>
        <begin position="1"/>
        <end position="18"/>
    </location>
</feature>
<dbReference type="Gene3D" id="3.20.20.80">
    <property type="entry name" value="Glycosidases"/>
    <property type="match status" value="1"/>
</dbReference>
<name>A0A242CIZ1_9ENTE</name>
<dbReference type="PANTHER" id="PTHR34135">
    <property type="entry name" value="LYSOZYME"/>
    <property type="match status" value="1"/>
</dbReference>
<organism evidence="7">
    <name type="scientific">Candidatus Enterococcus mansonii</name>
    <dbReference type="NCBI Taxonomy" id="1834181"/>
    <lineage>
        <taxon>Bacteria</taxon>
        <taxon>Bacillati</taxon>
        <taxon>Bacillota</taxon>
        <taxon>Bacilli</taxon>
        <taxon>Lactobacillales</taxon>
        <taxon>Enterococcaceae</taxon>
        <taxon>Enterococcus</taxon>
    </lineage>
</organism>
<comment type="similarity">
    <text evidence="1">Belongs to the glycosyl hydrolase 25 family.</text>
</comment>
<feature type="chain" id="PRO_5039145723" description="GW domain-containing protein" evidence="4">
    <location>
        <begin position="19"/>
        <end position="843"/>
    </location>
</feature>
<dbReference type="SUPFAM" id="SSF51445">
    <property type="entry name" value="(Trans)glycosidases"/>
    <property type="match status" value="1"/>
</dbReference>
<keyword evidence="2 4" id="KW-0732">Signal</keyword>
<reference evidence="7" key="1">
    <citation type="submission" date="2017-05" db="EMBL/GenBank/DDBJ databases">
        <title>The Genome Sequence of Enterococcus sp. 4G2_DIV0659.</title>
        <authorList>
            <consortium name="The Broad Institute Genomics Platform"/>
            <consortium name="The Broad Institute Genomic Center for Infectious Diseases"/>
            <person name="Earl A."/>
            <person name="Manson A."/>
            <person name="Schwartman J."/>
            <person name="Gilmore M."/>
            <person name="Abouelleil A."/>
            <person name="Cao P."/>
            <person name="Chapman S."/>
            <person name="Cusick C."/>
            <person name="Shea T."/>
            <person name="Young S."/>
            <person name="Neafsey D."/>
            <person name="Nusbaum C."/>
            <person name="Birren B."/>
        </authorList>
    </citation>
    <scope>NUCLEOTIDE SEQUENCE [LARGE SCALE GENOMIC DNA]</scope>
    <source>
        <strain evidence="7">4G2_DIV0659</strain>
    </source>
</reference>
<dbReference type="InterPro" id="IPR025987">
    <property type="entry name" value="GW_dom"/>
</dbReference>
<comment type="caution">
    <text evidence="7">The sequence shown here is derived from an EMBL/GenBank/DDBJ whole genome shotgun (WGS) entry which is preliminary data.</text>
</comment>
<feature type="domain" description="GW" evidence="5">
    <location>
        <begin position="680"/>
        <end position="761"/>
    </location>
</feature>
<evidence type="ECO:0000256" key="2">
    <source>
        <dbReference type="ARBA" id="ARBA00022729"/>
    </source>
</evidence>
<dbReference type="NCBIfam" id="NF033202">
    <property type="entry name" value="GW_glycos_SH3"/>
    <property type="match status" value="2"/>
</dbReference>
<feature type="region of interest" description="Disordered" evidence="3">
    <location>
        <begin position="27"/>
        <end position="110"/>
    </location>
</feature>
<feature type="domain" description="GW" evidence="5">
    <location>
        <begin position="767"/>
        <end position="843"/>
    </location>
</feature>
<evidence type="ECO:0000256" key="1">
    <source>
        <dbReference type="ARBA" id="ARBA00010646"/>
    </source>
</evidence>